<dbReference type="EMBL" id="JACEFT010000026">
    <property type="protein sequence ID" value="MBA2780522.1"/>
    <property type="molecule type" value="Genomic_DNA"/>
</dbReference>
<dbReference type="Pfam" id="PF03927">
    <property type="entry name" value="NapD"/>
    <property type="match status" value="1"/>
</dbReference>
<protein>
    <recommendedName>
        <fullName evidence="4">Chaperone NapD</fullName>
    </recommendedName>
    <alternativeName>
        <fullName evidence="4">NapA signal peptide-binding chaperone NapD</fullName>
    </alternativeName>
</protein>
<evidence type="ECO:0000313" key="7">
    <source>
        <dbReference type="Proteomes" id="UP000518091"/>
    </source>
</evidence>
<dbReference type="Proteomes" id="UP000518091">
    <property type="component" value="Unassembled WGS sequence"/>
</dbReference>
<keyword evidence="2 4" id="KW-0963">Cytoplasm</keyword>
<reference evidence="6 8" key="1">
    <citation type="submission" date="2020-05" db="EMBL/GenBank/DDBJ databases">
        <title>Comparative genomic analysis of denitrifying bacteria from Halomonas genus.</title>
        <authorList>
            <person name="Wang L."/>
            <person name="Shao Z."/>
        </authorList>
    </citation>
    <scope>NUCLEOTIDE SEQUENCE [LARGE SCALE GENOMIC DNA]</scope>
    <source>
        <strain evidence="6 8">DSM 17331</strain>
    </source>
</reference>
<gene>
    <name evidence="4" type="primary">napD</name>
    <name evidence="5" type="ORF">H1D44_16665</name>
    <name evidence="6" type="ORF">HOP48_18080</name>
</gene>
<comment type="subunit">
    <text evidence="4">Interacts with the cytoplasmic NapA precursor.</text>
</comment>
<evidence type="ECO:0000313" key="5">
    <source>
        <dbReference type="EMBL" id="MBA2780522.1"/>
    </source>
</evidence>
<dbReference type="GO" id="GO:0005737">
    <property type="term" value="C:cytoplasm"/>
    <property type="evidence" value="ECO:0007669"/>
    <property type="project" value="UniProtKB-SubCell"/>
</dbReference>
<dbReference type="PANTHER" id="PTHR38603">
    <property type="entry name" value="CHAPERONE NAPD"/>
    <property type="match status" value="1"/>
</dbReference>
<comment type="caution">
    <text evidence="5">The sequence shown here is derived from an EMBL/GenBank/DDBJ whole genome shotgun (WGS) entry which is preliminary data.</text>
</comment>
<proteinExistence type="inferred from homology"/>
<dbReference type="PANTHER" id="PTHR38603:SF1">
    <property type="entry name" value="CHAPERONE NAPD"/>
    <property type="match status" value="1"/>
</dbReference>
<keyword evidence="8" id="KW-1185">Reference proteome</keyword>
<comment type="function">
    <text evidence="4">Chaperone for NapA, the catalytic subunit of the periplasmic nitrate reductase. It binds directly and specifically to the twin-arginine signal peptide of NapA, preventing premature interaction with the Tat translocase and premature export.</text>
</comment>
<dbReference type="GO" id="GO:0005048">
    <property type="term" value="F:signal sequence binding"/>
    <property type="evidence" value="ECO:0007669"/>
    <property type="project" value="UniProtKB-UniRule"/>
</dbReference>
<dbReference type="Proteomes" id="UP000814353">
    <property type="component" value="Unassembled WGS sequence"/>
</dbReference>
<dbReference type="InterPro" id="IPR005623">
    <property type="entry name" value="Chaperone_NapD_NO3_reduct"/>
</dbReference>
<sequence length="103" mass="11024">MPNEALHIASLLVHARPAQRQEVAQWLAAQPECEVSAEDASGKLVVVVESLREVRILELIDALQLRPGVLGAVLVYHQVLDPASADELADSIQPQATAEGVPT</sequence>
<evidence type="ECO:0000256" key="4">
    <source>
        <dbReference type="HAMAP-Rule" id="MF_02200"/>
    </source>
</evidence>
<comment type="subcellular location">
    <subcellularLocation>
        <location evidence="1 4">Cytoplasm</location>
    </subcellularLocation>
</comment>
<dbReference type="AlphaFoldDB" id="A0A7V9W3X5"/>
<evidence type="ECO:0000313" key="8">
    <source>
        <dbReference type="Proteomes" id="UP000814353"/>
    </source>
</evidence>
<dbReference type="GO" id="GO:0051224">
    <property type="term" value="P:negative regulation of protein transport"/>
    <property type="evidence" value="ECO:0007669"/>
    <property type="project" value="UniProtKB-UniRule"/>
</dbReference>
<dbReference type="Gene3D" id="3.30.70.920">
    <property type="match status" value="1"/>
</dbReference>
<organism evidence="5 7">
    <name type="scientific">Billgrantia kenyensis</name>
    <dbReference type="NCBI Taxonomy" id="321266"/>
    <lineage>
        <taxon>Bacteria</taxon>
        <taxon>Pseudomonadati</taxon>
        <taxon>Pseudomonadota</taxon>
        <taxon>Gammaproteobacteria</taxon>
        <taxon>Oceanospirillales</taxon>
        <taxon>Halomonadaceae</taxon>
        <taxon>Billgrantia</taxon>
    </lineage>
</organism>
<dbReference type="EMBL" id="JABFUB010000022">
    <property type="protein sequence ID" value="MCG6663442.1"/>
    <property type="molecule type" value="Genomic_DNA"/>
</dbReference>
<evidence type="ECO:0000256" key="2">
    <source>
        <dbReference type="ARBA" id="ARBA00022490"/>
    </source>
</evidence>
<name>A0A7V9W3X5_9GAMM</name>
<evidence type="ECO:0000313" key="6">
    <source>
        <dbReference type="EMBL" id="MCG6663442.1"/>
    </source>
</evidence>
<dbReference type="HAMAP" id="MF_02200">
    <property type="entry name" value="NapD"/>
    <property type="match status" value="1"/>
</dbReference>
<evidence type="ECO:0000256" key="1">
    <source>
        <dbReference type="ARBA" id="ARBA00004496"/>
    </source>
</evidence>
<accession>A0A7V9W3X5</accession>
<dbReference type="RefSeq" id="WP_181516070.1">
    <property type="nucleotide sequence ID" value="NZ_JABFUB010000022.1"/>
</dbReference>
<keyword evidence="3 4" id="KW-0143">Chaperone</keyword>
<evidence type="ECO:0000256" key="3">
    <source>
        <dbReference type="ARBA" id="ARBA00023186"/>
    </source>
</evidence>
<reference evidence="5 7" key="2">
    <citation type="submission" date="2020-07" db="EMBL/GenBank/DDBJ databases">
        <title>Identification of Halomonas strains.</title>
        <authorList>
            <person name="Xiao Z."/>
            <person name="Shen J."/>
        </authorList>
    </citation>
    <scope>NUCLEOTIDE SEQUENCE [LARGE SCALE GENOMIC DNA]</scope>
    <source>
        <strain evidence="5 7">DSM 17331</strain>
    </source>
</reference>
<comment type="similarity">
    <text evidence="4">Belongs to the NapD family.</text>
</comment>